<name>A0A7V3YMG6_9BACT</name>
<dbReference type="InterPro" id="IPR001238">
    <property type="entry name" value="DNA-binding_RecF"/>
</dbReference>
<keyword evidence="6" id="KW-0227">DNA damage</keyword>
<dbReference type="Gene3D" id="1.20.1050.90">
    <property type="entry name" value="RecF/RecN/SMC, N-terminal domain"/>
    <property type="match status" value="1"/>
</dbReference>
<evidence type="ECO:0000256" key="6">
    <source>
        <dbReference type="HAMAP-Rule" id="MF_00365"/>
    </source>
</evidence>
<dbReference type="GO" id="GO:0000731">
    <property type="term" value="P:DNA synthesis involved in DNA repair"/>
    <property type="evidence" value="ECO:0007669"/>
    <property type="project" value="TreeGrafter"/>
</dbReference>
<dbReference type="EMBL" id="DTEN01000267">
    <property type="protein sequence ID" value="HGI75372.1"/>
    <property type="molecule type" value="Genomic_DNA"/>
</dbReference>
<keyword evidence="5 6" id="KW-0238">DNA-binding</keyword>
<comment type="similarity">
    <text evidence="6">Belongs to the RecF family.</text>
</comment>
<proteinExistence type="inferred from homology"/>
<dbReference type="GO" id="GO:0009432">
    <property type="term" value="P:SOS response"/>
    <property type="evidence" value="ECO:0007669"/>
    <property type="project" value="UniProtKB-UniRule"/>
</dbReference>
<dbReference type="GO" id="GO:0006302">
    <property type="term" value="P:double-strand break repair"/>
    <property type="evidence" value="ECO:0007669"/>
    <property type="project" value="TreeGrafter"/>
</dbReference>
<keyword evidence="6" id="KW-0742">SOS response</keyword>
<dbReference type="InterPro" id="IPR042174">
    <property type="entry name" value="RecF_2"/>
</dbReference>
<dbReference type="AlphaFoldDB" id="A0A7V3YMG6"/>
<dbReference type="SUPFAM" id="SSF52540">
    <property type="entry name" value="P-loop containing nucleoside triphosphate hydrolases"/>
    <property type="match status" value="1"/>
</dbReference>
<keyword evidence="1 6" id="KW-0963">Cytoplasm</keyword>
<dbReference type="HAMAP" id="MF_00365">
    <property type="entry name" value="RecF"/>
    <property type="match status" value="1"/>
</dbReference>
<dbReference type="InterPro" id="IPR018078">
    <property type="entry name" value="DNA-binding_RecF_CS"/>
</dbReference>
<dbReference type="GO" id="GO:0005524">
    <property type="term" value="F:ATP binding"/>
    <property type="evidence" value="ECO:0007669"/>
    <property type="project" value="UniProtKB-UniRule"/>
</dbReference>
<dbReference type="PANTHER" id="PTHR32182">
    <property type="entry name" value="DNA REPLICATION AND REPAIR PROTEIN RECF"/>
    <property type="match status" value="1"/>
</dbReference>
<dbReference type="GO" id="GO:0005737">
    <property type="term" value="C:cytoplasm"/>
    <property type="evidence" value="ECO:0007669"/>
    <property type="project" value="UniProtKB-SubCell"/>
</dbReference>
<keyword evidence="4 6" id="KW-0067">ATP-binding</keyword>
<dbReference type="InterPro" id="IPR027417">
    <property type="entry name" value="P-loop_NTPase"/>
</dbReference>
<gene>
    <name evidence="6" type="primary">recF</name>
    <name evidence="7" type="ORF">ENU96_06835</name>
</gene>
<comment type="caution">
    <text evidence="7">The sequence shown here is derived from an EMBL/GenBank/DDBJ whole genome shotgun (WGS) entry which is preliminary data.</text>
</comment>
<dbReference type="GO" id="GO:0006260">
    <property type="term" value="P:DNA replication"/>
    <property type="evidence" value="ECO:0007669"/>
    <property type="project" value="UniProtKB-UniRule"/>
</dbReference>
<reference evidence="7" key="1">
    <citation type="journal article" date="2020" name="mSystems">
        <title>Genome- and Community-Level Interaction Insights into Carbon Utilization and Element Cycling Functions of Hydrothermarchaeota in Hydrothermal Sediment.</title>
        <authorList>
            <person name="Zhou Z."/>
            <person name="Liu Y."/>
            <person name="Xu W."/>
            <person name="Pan J."/>
            <person name="Luo Z.H."/>
            <person name="Li M."/>
        </authorList>
    </citation>
    <scope>NUCLEOTIDE SEQUENCE [LARGE SCALE GENOMIC DNA]</scope>
    <source>
        <strain evidence="7">SpSt-716</strain>
    </source>
</reference>
<dbReference type="PROSITE" id="PS00617">
    <property type="entry name" value="RECF_1"/>
    <property type="match status" value="1"/>
</dbReference>
<feature type="binding site" evidence="6">
    <location>
        <begin position="30"/>
        <end position="37"/>
    </location>
    <ligand>
        <name>ATP</name>
        <dbReference type="ChEBI" id="CHEBI:30616"/>
    </ligand>
</feature>
<accession>A0A7V3YMG6</accession>
<protein>
    <recommendedName>
        <fullName evidence="6">DNA replication and repair protein RecF</fullName>
    </recommendedName>
</protein>
<keyword evidence="6" id="KW-0234">DNA repair</keyword>
<keyword evidence="2 6" id="KW-0235">DNA replication</keyword>
<evidence type="ECO:0000256" key="2">
    <source>
        <dbReference type="ARBA" id="ARBA00022705"/>
    </source>
</evidence>
<evidence type="ECO:0000256" key="5">
    <source>
        <dbReference type="ARBA" id="ARBA00023125"/>
    </source>
</evidence>
<dbReference type="PANTHER" id="PTHR32182:SF0">
    <property type="entry name" value="DNA REPLICATION AND REPAIR PROTEIN RECF"/>
    <property type="match status" value="1"/>
</dbReference>
<organism evidence="7">
    <name type="scientific">Candidatus Caldatribacterium californiense</name>
    <dbReference type="NCBI Taxonomy" id="1454726"/>
    <lineage>
        <taxon>Bacteria</taxon>
        <taxon>Pseudomonadati</taxon>
        <taxon>Atribacterota</taxon>
        <taxon>Atribacteria</taxon>
        <taxon>Atribacterales</taxon>
        <taxon>Candidatus Caldatribacteriaceae</taxon>
        <taxon>Candidatus Caldatribacterium</taxon>
    </lineage>
</organism>
<evidence type="ECO:0000256" key="4">
    <source>
        <dbReference type="ARBA" id="ARBA00022840"/>
    </source>
</evidence>
<dbReference type="Gene3D" id="3.40.50.300">
    <property type="entry name" value="P-loop containing nucleotide triphosphate hydrolases"/>
    <property type="match status" value="1"/>
</dbReference>
<evidence type="ECO:0000313" key="7">
    <source>
        <dbReference type="EMBL" id="HGI75372.1"/>
    </source>
</evidence>
<comment type="subcellular location">
    <subcellularLocation>
        <location evidence="6">Cytoplasm</location>
    </subcellularLocation>
</comment>
<dbReference type="GO" id="GO:0003697">
    <property type="term" value="F:single-stranded DNA binding"/>
    <property type="evidence" value="ECO:0007669"/>
    <property type="project" value="UniProtKB-UniRule"/>
</dbReference>
<keyword evidence="3 6" id="KW-0547">Nucleotide-binding</keyword>
<comment type="function">
    <text evidence="6">The RecF protein is involved in DNA metabolism; it is required for DNA replication and normal SOS inducibility. RecF binds preferentially to single-stranded, linear DNA. It also seems to bind ATP.</text>
</comment>
<sequence length="358" mass="41353">MHFEAVRFVKFRNLREVELSLGQGVFVLLGDNAQGKTNFLEGLFFLARGFSPFFACDEELIAFGEEEAFLSARFMEGNSFSVRQVILRKKGKREWRRDGKLERKRTPLPLVGFFPEDLALVDGEPKRRRDFVDRALAFFSPQFEALLSAYEQVLSRRNLLLREGQEEDLVEVYGEKLVTLGARIVEERLRYLRLFAPFFERAYRSLSEGSDALRVVYEARGYTTGEGVLEGLRKAREALREEERRRGMTLFGPHRDEIAFLLGERDVREFASFGEKKSVALALRMAEKAVVQWIRKDRVVLLLDDAFPGLDMRRRRALASCLFSEAQVFLTTTERDLALELKNQGARVFLVRAGEIRE</sequence>
<dbReference type="NCBIfam" id="TIGR00611">
    <property type="entry name" value="recf"/>
    <property type="match status" value="1"/>
</dbReference>
<evidence type="ECO:0000256" key="1">
    <source>
        <dbReference type="ARBA" id="ARBA00022490"/>
    </source>
</evidence>
<evidence type="ECO:0000256" key="3">
    <source>
        <dbReference type="ARBA" id="ARBA00022741"/>
    </source>
</evidence>